<reference evidence="4 5" key="1">
    <citation type="submission" date="2017-06" db="EMBL/GenBank/DDBJ databases">
        <title>Genome sequencing of cyanobaciteial culture collection at National Institute for Environmental Studies (NIES).</title>
        <authorList>
            <person name="Hirose Y."/>
            <person name="Shimura Y."/>
            <person name="Fujisawa T."/>
            <person name="Nakamura Y."/>
            <person name="Kawachi M."/>
        </authorList>
    </citation>
    <scope>NUCLEOTIDE SEQUENCE [LARGE SCALE GENOMIC DNA]</scope>
    <source>
        <strain evidence="4 5">NIES-21</strain>
    </source>
</reference>
<feature type="domain" description="WYL" evidence="2">
    <location>
        <begin position="142"/>
        <end position="210"/>
    </location>
</feature>
<dbReference type="PROSITE" id="PS52050">
    <property type="entry name" value="WYL"/>
    <property type="match status" value="1"/>
</dbReference>
<dbReference type="Pfam" id="PF13280">
    <property type="entry name" value="WYL"/>
    <property type="match status" value="1"/>
</dbReference>
<dbReference type="SUPFAM" id="SSF46785">
    <property type="entry name" value="Winged helix' DNA-binding domain"/>
    <property type="match status" value="1"/>
</dbReference>
<feature type="domain" description="WCX" evidence="3">
    <location>
        <begin position="241"/>
        <end position="317"/>
    </location>
</feature>
<dbReference type="PANTHER" id="PTHR34580:SF9">
    <property type="entry name" value="SLL5097 PROTEIN"/>
    <property type="match status" value="1"/>
</dbReference>
<dbReference type="AlphaFoldDB" id="A0A1Z4GC23"/>
<keyword evidence="5" id="KW-1185">Reference proteome</keyword>
<evidence type="ECO:0000259" key="1">
    <source>
        <dbReference type="Pfam" id="PF08279"/>
    </source>
</evidence>
<dbReference type="PIRSF" id="PIRSF016838">
    <property type="entry name" value="PafC"/>
    <property type="match status" value="1"/>
</dbReference>
<evidence type="ECO:0000259" key="2">
    <source>
        <dbReference type="Pfam" id="PF13280"/>
    </source>
</evidence>
<proteinExistence type="predicted"/>
<dbReference type="EMBL" id="AP018174">
    <property type="protein sequence ID" value="BAY15032.1"/>
    <property type="molecule type" value="Genomic_DNA"/>
</dbReference>
<dbReference type="InterPro" id="IPR026881">
    <property type="entry name" value="WYL_dom"/>
</dbReference>
<evidence type="ECO:0000313" key="5">
    <source>
        <dbReference type="Proteomes" id="UP000218287"/>
    </source>
</evidence>
<dbReference type="Gene3D" id="1.10.10.10">
    <property type="entry name" value="Winged helix-like DNA-binding domain superfamily/Winged helix DNA-binding domain"/>
    <property type="match status" value="1"/>
</dbReference>
<sequence length="321" mass="37202">MSRHLERLLQLDSLLRATQRPTTLTLAKELEVSERTVRSDLAFLRDRFNAPLEFSRKKGHHYTDPEWRLPSISLSQGELFALTLGARMLQAYAGSAYVNDLHSAIMRLSERLPEQTWVDLQQIADERIIFTAGAETYLNPQIWSQLVEACRNSQQVKIHYYTASRNTSSDRVIDPYLLHIYRGTNPYLIGFCHQRQAMRWFRVDRIKELQLLNSKFIRDPTFNAKEHLEKIFQSEVGSGNPVPVAIWFDTSTAPYVRERRWHPTQEIEEHSDGSITLQMKVTGLNDLKRWVLGYGKGAVIKSPPELVQMVRDELKAMSAQY</sequence>
<name>A0A1Z4GC23_9CYAN</name>
<dbReference type="PANTHER" id="PTHR34580">
    <property type="match status" value="1"/>
</dbReference>
<evidence type="ECO:0000313" key="4">
    <source>
        <dbReference type="EMBL" id="BAY15032.1"/>
    </source>
</evidence>
<protein>
    <submittedName>
        <fullName evidence="4">Helix-turn-helix type 11 domain protein</fullName>
    </submittedName>
</protein>
<dbReference type="Proteomes" id="UP000218287">
    <property type="component" value="Chromosome"/>
</dbReference>
<dbReference type="InterPro" id="IPR051534">
    <property type="entry name" value="CBASS_pafABC_assoc_protein"/>
</dbReference>
<dbReference type="InterPro" id="IPR036388">
    <property type="entry name" value="WH-like_DNA-bd_sf"/>
</dbReference>
<dbReference type="Pfam" id="PF08279">
    <property type="entry name" value="HTH_11"/>
    <property type="match status" value="1"/>
</dbReference>
<feature type="domain" description="Helix-turn-helix type 11" evidence="1">
    <location>
        <begin position="7"/>
        <end position="60"/>
    </location>
</feature>
<organism evidence="4 5">
    <name type="scientific">Anabaenopsis circularis NIES-21</name>
    <dbReference type="NCBI Taxonomy" id="1085406"/>
    <lineage>
        <taxon>Bacteria</taxon>
        <taxon>Bacillati</taxon>
        <taxon>Cyanobacteriota</taxon>
        <taxon>Cyanophyceae</taxon>
        <taxon>Nostocales</taxon>
        <taxon>Nodulariaceae</taxon>
        <taxon>Anabaenopsis</taxon>
    </lineage>
</organism>
<dbReference type="InterPro" id="IPR036390">
    <property type="entry name" value="WH_DNA-bd_sf"/>
</dbReference>
<dbReference type="InterPro" id="IPR028349">
    <property type="entry name" value="PafC-like"/>
</dbReference>
<dbReference type="Pfam" id="PF25583">
    <property type="entry name" value="WCX"/>
    <property type="match status" value="1"/>
</dbReference>
<dbReference type="OrthoDB" id="9767131at2"/>
<dbReference type="InterPro" id="IPR057727">
    <property type="entry name" value="WCX_dom"/>
</dbReference>
<dbReference type="InterPro" id="IPR013196">
    <property type="entry name" value="HTH_11"/>
</dbReference>
<gene>
    <name evidence="4" type="ORF">NIES21_08180</name>
</gene>
<evidence type="ECO:0000259" key="3">
    <source>
        <dbReference type="Pfam" id="PF25583"/>
    </source>
</evidence>
<accession>A0A1Z4GC23</accession>